<feature type="modified residue" description="N6-(pyridoxal phosphate)lysine" evidence="2 3">
    <location>
        <position position="42"/>
    </location>
</feature>
<comment type="similarity">
    <text evidence="2 4">Belongs to the pyridoxal phosphate-binding protein YggS/PROSC family.</text>
</comment>
<dbReference type="Pfam" id="PF01168">
    <property type="entry name" value="Ala_racemase_N"/>
    <property type="match status" value="1"/>
</dbReference>
<dbReference type="RefSeq" id="WP_010937362.1">
    <property type="nucleotide sequence ID" value="NC_008751.1"/>
</dbReference>
<evidence type="ECO:0000313" key="7">
    <source>
        <dbReference type="Proteomes" id="UP000009173"/>
    </source>
</evidence>
<evidence type="ECO:0000256" key="3">
    <source>
        <dbReference type="PIRSR" id="PIRSR004848-1"/>
    </source>
</evidence>
<comment type="function">
    <text evidence="2">Pyridoxal 5'-phosphate (PLP)-binding protein, which is involved in PLP homeostasis.</text>
</comment>
<dbReference type="Proteomes" id="UP000009173">
    <property type="component" value="Chromosome"/>
</dbReference>
<dbReference type="AlphaFoldDB" id="A0A0H3ABX2"/>
<dbReference type="HOGENOM" id="CLU_059988_1_0_7"/>
<evidence type="ECO:0000313" key="6">
    <source>
        <dbReference type="EMBL" id="ABM29921.1"/>
    </source>
</evidence>
<evidence type="ECO:0000256" key="1">
    <source>
        <dbReference type="ARBA" id="ARBA00022898"/>
    </source>
</evidence>
<reference evidence="7" key="1">
    <citation type="journal article" date="2009" name="Environ. Microbiol.">
        <title>Contribution of mobile genetic elements to Desulfovibrio vulgaris genome plasticity.</title>
        <authorList>
            <person name="Walker C.B."/>
            <person name="Stolyar S."/>
            <person name="Chivian D."/>
            <person name="Pinel N."/>
            <person name="Gabster J.A."/>
            <person name="Dehal P.S."/>
            <person name="He Z."/>
            <person name="Yang Z.K."/>
            <person name="Yen H.C."/>
            <person name="Zhou J."/>
            <person name="Wall J.D."/>
            <person name="Hazen T.C."/>
            <person name="Arkin A.P."/>
            <person name="Stahl D.A."/>
        </authorList>
    </citation>
    <scope>NUCLEOTIDE SEQUENCE [LARGE SCALE GENOMIC DNA]</scope>
    <source>
        <strain evidence="7">DP4</strain>
    </source>
</reference>
<proteinExistence type="inferred from homology"/>
<dbReference type="PIRSF" id="PIRSF004848">
    <property type="entry name" value="YBL036c_PLPDEIII"/>
    <property type="match status" value="1"/>
</dbReference>
<gene>
    <name evidence="6" type="ordered locus">Dvul_2910</name>
</gene>
<organism evidence="6 7">
    <name type="scientific">Nitratidesulfovibrio vulgaris (strain DP4)</name>
    <name type="common">Desulfovibrio vulgaris</name>
    <dbReference type="NCBI Taxonomy" id="391774"/>
    <lineage>
        <taxon>Bacteria</taxon>
        <taxon>Pseudomonadati</taxon>
        <taxon>Thermodesulfobacteriota</taxon>
        <taxon>Desulfovibrionia</taxon>
        <taxon>Desulfovibrionales</taxon>
        <taxon>Desulfovibrionaceae</taxon>
        <taxon>Nitratidesulfovibrio</taxon>
    </lineage>
</organism>
<sequence>MEHAQMNTPLAERYAAVRHRLETAVRRAGRAPADVTLVAVSKYHPAEAVAAVAALGQRDFGENYVQEALQKQEALAGEDILWHCIGHVQSRKAKDVAGRFALIHTVDSEKLAHNLHKALWRPEDDTCPVVQDVLLQVNIGEEVQKSGIDAAETARLAETVLQLPTLRLCGLMCLPPFFDDGEAARPFFAALRKLRDDLELSLGVPLPHLSMGMSGDFEQAVEEGATIVRVGTDIFGPRPPRP</sequence>
<name>A0A0H3ABX2_NITV4</name>
<evidence type="ECO:0000256" key="2">
    <source>
        <dbReference type="HAMAP-Rule" id="MF_02087"/>
    </source>
</evidence>
<dbReference type="PANTHER" id="PTHR10146">
    <property type="entry name" value="PROLINE SYNTHETASE CO-TRANSCRIBED BACTERIAL HOMOLOG PROTEIN"/>
    <property type="match status" value="1"/>
</dbReference>
<dbReference type="InterPro" id="IPR011078">
    <property type="entry name" value="PyrdxlP_homeostasis"/>
</dbReference>
<dbReference type="GO" id="GO:0030170">
    <property type="term" value="F:pyridoxal phosphate binding"/>
    <property type="evidence" value="ECO:0007669"/>
    <property type="project" value="UniProtKB-UniRule"/>
</dbReference>
<dbReference type="InterPro" id="IPR029066">
    <property type="entry name" value="PLP-binding_barrel"/>
</dbReference>
<dbReference type="FunFam" id="3.20.20.10:FF:000018">
    <property type="entry name" value="Pyridoxal phosphate homeostasis protein"/>
    <property type="match status" value="1"/>
</dbReference>
<dbReference type="SUPFAM" id="SSF51419">
    <property type="entry name" value="PLP-binding barrel"/>
    <property type="match status" value="1"/>
</dbReference>
<comment type="cofactor">
    <cofactor evidence="3">
        <name>pyridoxal 5'-phosphate</name>
        <dbReference type="ChEBI" id="CHEBI:597326"/>
    </cofactor>
</comment>
<accession>A0A0H3ABX2</accession>
<protein>
    <recommendedName>
        <fullName evidence="2">Pyridoxal phosphate homeostasis protein</fullName>
        <shortName evidence="2">PLP homeostasis protein</shortName>
    </recommendedName>
</protein>
<dbReference type="HAMAP" id="MF_02087">
    <property type="entry name" value="PLP_homeostasis"/>
    <property type="match status" value="1"/>
</dbReference>
<keyword evidence="1 2" id="KW-0663">Pyridoxal phosphate</keyword>
<feature type="domain" description="Alanine racemase N-terminal" evidence="5">
    <location>
        <begin position="15"/>
        <end position="239"/>
    </location>
</feature>
<dbReference type="CDD" id="cd00635">
    <property type="entry name" value="PLPDE_III_YBL036c_like"/>
    <property type="match status" value="1"/>
</dbReference>
<dbReference type="Gene3D" id="3.20.20.10">
    <property type="entry name" value="Alanine racemase"/>
    <property type="match status" value="1"/>
</dbReference>
<dbReference type="InterPro" id="IPR001608">
    <property type="entry name" value="Ala_racemase_N"/>
</dbReference>
<evidence type="ECO:0000256" key="4">
    <source>
        <dbReference type="RuleBase" id="RU004514"/>
    </source>
</evidence>
<dbReference type="EMBL" id="CP000527">
    <property type="protein sequence ID" value="ABM29921.1"/>
    <property type="molecule type" value="Genomic_DNA"/>
</dbReference>
<evidence type="ECO:0000259" key="5">
    <source>
        <dbReference type="Pfam" id="PF01168"/>
    </source>
</evidence>
<dbReference type="PANTHER" id="PTHR10146:SF14">
    <property type="entry name" value="PYRIDOXAL PHOSPHATE HOMEOSTASIS PROTEIN"/>
    <property type="match status" value="1"/>
</dbReference>
<dbReference type="NCBIfam" id="TIGR00044">
    <property type="entry name" value="YggS family pyridoxal phosphate-dependent enzyme"/>
    <property type="match status" value="1"/>
</dbReference>
<dbReference type="KEGG" id="dvl:Dvul_2910"/>